<dbReference type="STRING" id="311410.LA5095_01849"/>
<keyword evidence="8 9" id="KW-0949">S-adenosyl-L-methionine</keyword>
<feature type="binding site" evidence="9">
    <location>
        <position position="123"/>
    </location>
    <ligand>
        <name>S-adenosyl-L-methionine</name>
        <dbReference type="ChEBI" id="CHEBI:59789"/>
    </ligand>
</feature>
<evidence type="ECO:0000256" key="2">
    <source>
        <dbReference type="ARBA" id="ARBA00004496"/>
    </source>
</evidence>
<feature type="binding site" evidence="9">
    <location>
        <position position="66"/>
    </location>
    <ligand>
        <name>S-adenosyl-L-methionine</name>
        <dbReference type="ChEBI" id="CHEBI:59789"/>
    </ligand>
</feature>
<organism evidence="10 11">
    <name type="scientific">Roseibium album</name>
    <dbReference type="NCBI Taxonomy" id="311410"/>
    <lineage>
        <taxon>Bacteria</taxon>
        <taxon>Pseudomonadati</taxon>
        <taxon>Pseudomonadota</taxon>
        <taxon>Alphaproteobacteria</taxon>
        <taxon>Hyphomicrobiales</taxon>
        <taxon>Stappiaceae</taxon>
        <taxon>Roseibium</taxon>
    </lineage>
</organism>
<evidence type="ECO:0000256" key="3">
    <source>
        <dbReference type="ARBA" id="ARBA00008145"/>
    </source>
</evidence>
<evidence type="ECO:0000256" key="9">
    <source>
        <dbReference type="HAMAP-Rule" id="MF_00812"/>
    </source>
</evidence>
<name>A0A0M6Z3G8_9HYPH</name>
<dbReference type="PIRSF" id="PIRSF023956">
    <property type="entry name" value="Thiopurine_S-methyltransferase"/>
    <property type="match status" value="1"/>
</dbReference>
<dbReference type="GeneID" id="97670466"/>
<proteinExistence type="inferred from homology"/>
<dbReference type="GO" id="GO:0008119">
    <property type="term" value="F:thiopurine S-methyltransferase activity"/>
    <property type="evidence" value="ECO:0007669"/>
    <property type="project" value="UniProtKB-UniRule"/>
</dbReference>
<dbReference type="EC" id="2.1.1.67" evidence="4 9"/>
<dbReference type="GO" id="GO:0032259">
    <property type="term" value="P:methylation"/>
    <property type="evidence" value="ECO:0007669"/>
    <property type="project" value="UniProtKB-KW"/>
</dbReference>
<dbReference type="HAMAP" id="MF_00812">
    <property type="entry name" value="Thiopur_methtran"/>
    <property type="match status" value="1"/>
</dbReference>
<dbReference type="SUPFAM" id="SSF53335">
    <property type="entry name" value="S-adenosyl-L-methionine-dependent methyltransferases"/>
    <property type="match status" value="1"/>
</dbReference>
<comment type="similarity">
    <text evidence="3 9">Belongs to the class I-like SAM-binding methyltransferase superfamily. TPMT family.</text>
</comment>
<comment type="subcellular location">
    <subcellularLocation>
        <location evidence="2 9">Cytoplasm</location>
    </subcellularLocation>
</comment>
<evidence type="ECO:0000256" key="8">
    <source>
        <dbReference type="ARBA" id="ARBA00022691"/>
    </source>
</evidence>
<dbReference type="FunFam" id="3.40.50.150:FF:000101">
    <property type="entry name" value="Thiopurine S-methyltransferase"/>
    <property type="match status" value="1"/>
</dbReference>
<evidence type="ECO:0000256" key="7">
    <source>
        <dbReference type="ARBA" id="ARBA00022679"/>
    </source>
</evidence>
<protein>
    <recommendedName>
        <fullName evidence="4 9">Thiopurine S-methyltransferase</fullName>
        <ecNumber evidence="4 9">2.1.1.67</ecNumber>
    </recommendedName>
    <alternativeName>
        <fullName evidence="9">Thiopurine methyltransferase</fullName>
    </alternativeName>
</protein>
<dbReference type="InterPro" id="IPR022474">
    <property type="entry name" value="Thiopur_S-MeTfrase_Se/Te_detox"/>
</dbReference>
<dbReference type="NCBIfam" id="TIGR03840">
    <property type="entry name" value="TMPT_Se_Te"/>
    <property type="match status" value="1"/>
</dbReference>
<dbReference type="GO" id="GO:0005737">
    <property type="term" value="C:cytoplasm"/>
    <property type="evidence" value="ECO:0007669"/>
    <property type="project" value="UniProtKB-SubCell"/>
</dbReference>
<feature type="binding site" evidence="9">
    <location>
        <position position="10"/>
    </location>
    <ligand>
        <name>S-adenosyl-L-methionine</name>
        <dbReference type="ChEBI" id="CHEBI:59789"/>
    </ligand>
</feature>
<dbReference type="InterPro" id="IPR008854">
    <property type="entry name" value="TPMT"/>
</dbReference>
<keyword evidence="6 9" id="KW-0489">Methyltransferase</keyword>
<dbReference type="PANTHER" id="PTHR10259">
    <property type="entry name" value="THIOPURINE S-METHYLTRANSFERASE"/>
    <property type="match status" value="1"/>
</dbReference>
<dbReference type="Pfam" id="PF05724">
    <property type="entry name" value="TPMT"/>
    <property type="match status" value="1"/>
</dbReference>
<dbReference type="RefSeq" id="WP_055114364.1">
    <property type="nucleotide sequence ID" value="NZ_CXWA01000001.1"/>
</dbReference>
<reference evidence="11" key="1">
    <citation type="submission" date="2015-07" db="EMBL/GenBank/DDBJ databases">
        <authorList>
            <person name="Rodrigo-Torres Lidia"/>
            <person name="Arahal R.David."/>
        </authorList>
    </citation>
    <scope>NUCLEOTIDE SEQUENCE [LARGE SCALE GENOMIC DNA]</scope>
    <source>
        <strain evidence="11">CECT 5096</strain>
    </source>
</reference>
<dbReference type="PROSITE" id="PS51585">
    <property type="entry name" value="SAM_MT_TPMT"/>
    <property type="match status" value="1"/>
</dbReference>
<evidence type="ECO:0000313" key="11">
    <source>
        <dbReference type="Proteomes" id="UP000049983"/>
    </source>
</evidence>
<comment type="caution">
    <text evidence="9">Lacks conserved residue(s) required for the propagation of feature annotation.</text>
</comment>
<evidence type="ECO:0000256" key="1">
    <source>
        <dbReference type="ARBA" id="ARBA00000903"/>
    </source>
</evidence>
<dbReference type="AlphaFoldDB" id="A0A0M6Z3G8"/>
<sequence length="215" mass="24301">MDKRFWQTRWQEGKIAFHESVPNRHLVRHFMALSLSSGSRVFVPFCGKTADLDWLLSQGYGVSGIELNQDAVGEVFERLALTPDVARFRGLTRFSGKGIVIWVGDFFELSALDLGSVDAVYDRAALVALPAQMRTKYVRHLQSLCPSVPQLLVSYDYDQGKMEGPPFSLPEEHVRSLYKDIYEIENLASVDIYGPLAERCSGREESWILRPIGQS</sequence>
<keyword evidence="7 9" id="KW-0808">Transferase</keyword>
<dbReference type="InterPro" id="IPR025835">
    <property type="entry name" value="Thiopurine_S-MeTrfase"/>
</dbReference>
<evidence type="ECO:0000256" key="4">
    <source>
        <dbReference type="ARBA" id="ARBA00011905"/>
    </source>
</evidence>
<dbReference type="GO" id="GO:0010038">
    <property type="term" value="P:response to metal ion"/>
    <property type="evidence" value="ECO:0007669"/>
    <property type="project" value="InterPro"/>
</dbReference>
<accession>A0A0M6Z3G8</accession>
<evidence type="ECO:0000256" key="5">
    <source>
        <dbReference type="ARBA" id="ARBA00022490"/>
    </source>
</evidence>
<dbReference type="Proteomes" id="UP000049983">
    <property type="component" value="Unassembled WGS sequence"/>
</dbReference>
<dbReference type="EMBL" id="CXWC01000010">
    <property type="protein sequence ID" value="CTQ71917.1"/>
    <property type="molecule type" value="Genomic_DNA"/>
</dbReference>
<dbReference type="OrthoDB" id="9778208at2"/>
<evidence type="ECO:0000256" key="6">
    <source>
        <dbReference type="ARBA" id="ARBA00022603"/>
    </source>
</evidence>
<gene>
    <name evidence="9 10" type="primary">tpm</name>
    <name evidence="10" type="ORF">LA5096_03103</name>
</gene>
<dbReference type="InterPro" id="IPR029063">
    <property type="entry name" value="SAM-dependent_MTases_sf"/>
</dbReference>
<dbReference type="Gene3D" id="3.40.50.150">
    <property type="entry name" value="Vaccinia Virus protein VP39"/>
    <property type="match status" value="1"/>
</dbReference>
<dbReference type="PANTHER" id="PTHR10259:SF11">
    <property type="entry name" value="THIOPURINE S-METHYLTRANSFERASE"/>
    <property type="match status" value="1"/>
</dbReference>
<comment type="catalytic activity">
    <reaction evidence="1 9">
        <text>S-adenosyl-L-methionine + a thiopurine = S-adenosyl-L-homocysteine + a thiopurine S-methylether.</text>
        <dbReference type="EC" id="2.1.1.67"/>
    </reaction>
</comment>
<evidence type="ECO:0000313" key="10">
    <source>
        <dbReference type="EMBL" id="CTQ71917.1"/>
    </source>
</evidence>
<keyword evidence="11" id="KW-1185">Reference proteome</keyword>
<keyword evidence="5 9" id="KW-0963">Cytoplasm</keyword>